<evidence type="ECO:0000313" key="3">
    <source>
        <dbReference type="Proteomes" id="UP000054166"/>
    </source>
</evidence>
<dbReference type="GO" id="GO:0005524">
    <property type="term" value="F:ATP binding"/>
    <property type="evidence" value="ECO:0007669"/>
    <property type="project" value="InterPro"/>
</dbReference>
<dbReference type="InterPro" id="IPR000719">
    <property type="entry name" value="Prot_kinase_dom"/>
</dbReference>
<reference evidence="3" key="2">
    <citation type="submission" date="2015-01" db="EMBL/GenBank/DDBJ databases">
        <title>Evolutionary Origins and Diversification of the Mycorrhizal Mutualists.</title>
        <authorList>
            <consortium name="DOE Joint Genome Institute"/>
            <consortium name="Mycorrhizal Genomics Consortium"/>
            <person name="Kohler A."/>
            <person name="Kuo A."/>
            <person name="Nagy L.G."/>
            <person name="Floudas D."/>
            <person name="Copeland A."/>
            <person name="Barry K.W."/>
            <person name="Cichocki N."/>
            <person name="Veneault-Fourrey C."/>
            <person name="LaButti K."/>
            <person name="Lindquist E.A."/>
            <person name="Lipzen A."/>
            <person name="Lundell T."/>
            <person name="Morin E."/>
            <person name="Murat C."/>
            <person name="Riley R."/>
            <person name="Ohm R."/>
            <person name="Sun H."/>
            <person name="Tunlid A."/>
            <person name="Henrissat B."/>
            <person name="Grigoriev I.V."/>
            <person name="Hibbett D.S."/>
            <person name="Martin F."/>
        </authorList>
    </citation>
    <scope>NUCLEOTIDE SEQUENCE [LARGE SCALE GENOMIC DNA]</scope>
    <source>
        <strain evidence="3">F 1598</strain>
    </source>
</reference>
<gene>
    <name evidence="2" type="ORF">PILCRDRAFT_820206</name>
</gene>
<protein>
    <recommendedName>
        <fullName evidence="1">Protein kinase domain-containing protein</fullName>
    </recommendedName>
</protein>
<feature type="domain" description="Protein kinase" evidence="1">
    <location>
        <begin position="1"/>
        <end position="161"/>
    </location>
</feature>
<accession>A0A0C3FRL2</accession>
<dbReference type="AlphaFoldDB" id="A0A0C3FRL2"/>
<proteinExistence type="predicted"/>
<dbReference type="SUPFAM" id="SSF56112">
    <property type="entry name" value="Protein kinase-like (PK-like)"/>
    <property type="match status" value="1"/>
</dbReference>
<dbReference type="InParanoid" id="A0A0C3FRL2"/>
<dbReference type="EMBL" id="KN832994">
    <property type="protein sequence ID" value="KIM82379.1"/>
    <property type="molecule type" value="Genomic_DNA"/>
</dbReference>
<dbReference type="HOGENOM" id="CLU_1917859_0_0_1"/>
<evidence type="ECO:0000259" key="1">
    <source>
        <dbReference type="PROSITE" id="PS50011"/>
    </source>
</evidence>
<organism evidence="2 3">
    <name type="scientific">Piloderma croceum (strain F 1598)</name>
    <dbReference type="NCBI Taxonomy" id="765440"/>
    <lineage>
        <taxon>Eukaryota</taxon>
        <taxon>Fungi</taxon>
        <taxon>Dikarya</taxon>
        <taxon>Basidiomycota</taxon>
        <taxon>Agaricomycotina</taxon>
        <taxon>Agaricomycetes</taxon>
        <taxon>Agaricomycetidae</taxon>
        <taxon>Atheliales</taxon>
        <taxon>Atheliaceae</taxon>
        <taxon>Piloderma</taxon>
    </lineage>
</organism>
<sequence>TEQNRVPREQIRQALPLFLGWYRGHSFDLMILTAEGRACEGETWKSLSRHQKYDLYSDLHILHEAGLLHGDVHPRNTVIAPKGKVRLVDLTEASEHKCPESRKMFPMVGPQRSSSPQSCAELKRLYTALGLQATKPDLYSRRSMQARRRGLYGPTAIDSKA</sequence>
<dbReference type="Gene3D" id="1.10.510.10">
    <property type="entry name" value="Transferase(Phosphotransferase) domain 1"/>
    <property type="match status" value="1"/>
</dbReference>
<name>A0A0C3FRL2_PILCF</name>
<dbReference type="InterPro" id="IPR011009">
    <property type="entry name" value="Kinase-like_dom_sf"/>
</dbReference>
<keyword evidence="3" id="KW-1185">Reference proteome</keyword>
<dbReference type="PROSITE" id="PS50011">
    <property type="entry name" value="PROTEIN_KINASE_DOM"/>
    <property type="match status" value="1"/>
</dbReference>
<feature type="non-terminal residue" evidence="2">
    <location>
        <position position="1"/>
    </location>
</feature>
<dbReference type="GO" id="GO:0004672">
    <property type="term" value="F:protein kinase activity"/>
    <property type="evidence" value="ECO:0007669"/>
    <property type="project" value="InterPro"/>
</dbReference>
<dbReference type="OrthoDB" id="427969at2759"/>
<evidence type="ECO:0000313" key="2">
    <source>
        <dbReference type="EMBL" id="KIM82379.1"/>
    </source>
</evidence>
<dbReference type="Proteomes" id="UP000054166">
    <property type="component" value="Unassembled WGS sequence"/>
</dbReference>
<reference evidence="2 3" key="1">
    <citation type="submission" date="2014-04" db="EMBL/GenBank/DDBJ databases">
        <authorList>
            <consortium name="DOE Joint Genome Institute"/>
            <person name="Kuo A."/>
            <person name="Tarkka M."/>
            <person name="Buscot F."/>
            <person name="Kohler A."/>
            <person name="Nagy L.G."/>
            <person name="Floudas D."/>
            <person name="Copeland A."/>
            <person name="Barry K.W."/>
            <person name="Cichocki N."/>
            <person name="Veneault-Fourrey C."/>
            <person name="LaButti K."/>
            <person name="Lindquist E.A."/>
            <person name="Lipzen A."/>
            <person name="Lundell T."/>
            <person name="Morin E."/>
            <person name="Murat C."/>
            <person name="Sun H."/>
            <person name="Tunlid A."/>
            <person name="Henrissat B."/>
            <person name="Grigoriev I.V."/>
            <person name="Hibbett D.S."/>
            <person name="Martin F."/>
            <person name="Nordberg H.P."/>
            <person name="Cantor M.N."/>
            <person name="Hua S.X."/>
        </authorList>
    </citation>
    <scope>NUCLEOTIDE SEQUENCE [LARGE SCALE GENOMIC DNA]</scope>
    <source>
        <strain evidence="2 3">F 1598</strain>
    </source>
</reference>